<evidence type="ECO:0000313" key="11">
    <source>
        <dbReference type="Proteomes" id="UP000694941"/>
    </source>
</evidence>
<evidence type="ECO:0000256" key="8">
    <source>
        <dbReference type="ARBA" id="ARBA00022840"/>
    </source>
</evidence>
<feature type="domain" description="Carbohydrate kinase PfkB" evidence="10">
    <location>
        <begin position="48"/>
        <end position="350"/>
    </location>
</feature>
<evidence type="ECO:0000256" key="4">
    <source>
        <dbReference type="ARBA" id="ARBA00022679"/>
    </source>
</evidence>
<comment type="catalytic activity">
    <reaction evidence="9">
        <text>adenosine + ATP = AMP + ADP + H(+)</text>
        <dbReference type="Rhea" id="RHEA:20824"/>
        <dbReference type="ChEBI" id="CHEBI:15378"/>
        <dbReference type="ChEBI" id="CHEBI:16335"/>
        <dbReference type="ChEBI" id="CHEBI:30616"/>
        <dbReference type="ChEBI" id="CHEBI:456215"/>
        <dbReference type="ChEBI" id="CHEBI:456216"/>
        <dbReference type="EC" id="2.7.1.20"/>
    </reaction>
</comment>
<evidence type="ECO:0000256" key="5">
    <source>
        <dbReference type="ARBA" id="ARBA00022726"/>
    </source>
</evidence>
<keyword evidence="4 9" id="KW-0808">Transferase</keyword>
<comment type="subunit">
    <text evidence="9">Monomer.</text>
</comment>
<sequence>MVGDDDELSLRCVYFPAEGLLFGMGDPLLDILAHTDEAFLKKYNLNPNDAIRADERHISIYQEMVTKYQVQFIPGGATQNTMRVAQWILQKPYITTFLGCIGNDKFGKILTEKAKEVGVNVHFQISDLEATGTCAVIVTAKGSNRSLCTTLGACKMFTNAHLEKPENRALMEKAKYFYISGFFLTSALDSFLEVGKHANLYNKIFAINLAAPFICHSFKEPLMKVLPFVDILFANEMETKAFAEEQNFETESLEEIGLKICSLPKANNNPRLTVITQGPDPVIVVNKSKVTKYPVNQLKNEDIVDTNGAGDAFVGGFLAQYLKGKSIEVCVRCGIFAASEILKQPGCQLPEHVIFPEEFKS</sequence>
<protein>
    <recommendedName>
        <fullName evidence="3 9">Adenosine kinase</fullName>
        <shortName evidence="9">AK</shortName>
        <ecNumber evidence="3 9">2.7.1.20</ecNumber>
    </recommendedName>
    <alternativeName>
        <fullName evidence="9">Adenosine 5'-phosphotransferase</fullName>
    </alternativeName>
</protein>
<gene>
    <name evidence="12" type="primary">LOC106467305</name>
</gene>
<evidence type="ECO:0000313" key="12">
    <source>
        <dbReference type="RefSeq" id="XP_013783099.2"/>
    </source>
</evidence>
<dbReference type="EC" id="2.7.1.20" evidence="3 9"/>
<dbReference type="Proteomes" id="UP000694941">
    <property type="component" value="Unplaced"/>
</dbReference>
<evidence type="ECO:0000256" key="6">
    <source>
        <dbReference type="ARBA" id="ARBA00022741"/>
    </source>
</evidence>
<proteinExistence type="inferred from homology"/>
<dbReference type="Gene3D" id="3.40.1190.20">
    <property type="match status" value="1"/>
</dbReference>
<dbReference type="InterPro" id="IPR011611">
    <property type="entry name" value="PfkB_dom"/>
</dbReference>
<dbReference type="InterPro" id="IPR002173">
    <property type="entry name" value="Carboh/pur_kinase_PfkB_CS"/>
</dbReference>
<keyword evidence="7 9" id="KW-0418">Kinase</keyword>
<dbReference type="InterPro" id="IPR029056">
    <property type="entry name" value="Ribokinase-like"/>
</dbReference>
<dbReference type="Pfam" id="PF00294">
    <property type="entry name" value="PfkB"/>
    <property type="match status" value="1"/>
</dbReference>
<comment type="function">
    <text evidence="9">ATP dependent phosphorylation of adenosine and other related nucleoside analogs to monophosphate derivatives.</text>
</comment>
<comment type="pathway">
    <text evidence="1 9">Purine metabolism; AMP biosynthesis via salvage pathway; AMP from adenosine: step 1/1.</text>
</comment>
<keyword evidence="6 9" id="KW-0547">Nucleotide-binding</keyword>
<comment type="similarity">
    <text evidence="2 9">Belongs to the carbohydrate kinase PfkB family.</text>
</comment>
<reference evidence="12" key="1">
    <citation type="submission" date="2025-08" db="UniProtKB">
        <authorList>
            <consortium name="RefSeq"/>
        </authorList>
    </citation>
    <scope>IDENTIFICATION</scope>
    <source>
        <tissue evidence="12">Muscle</tissue>
    </source>
</reference>
<keyword evidence="8 9" id="KW-0067">ATP-binding</keyword>
<keyword evidence="11" id="KW-1185">Reference proteome</keyword>
<dbReference type="GeneID" id="106467305"/>
<dbReference type="SUPFAM" id="SSF53613">
    <property type="entry name" value="Ribokinase-like"/>
    <property type="match status" value="1"/>
</dbReference>
<dbReference type="CDD" id="cd01168">
    <property type="entry name" value="adenosine_kinase"/>
    <property type="match status" value="1"/>
</dbReference>
<organism evidence="11 12">
    <name type="scientific">Limulus polyphemus</name>
    <name type="common">Atlantic horseshoe crab</name>
    <dbReference type="NCBI Taxonomy" id="6850"/>
    <lineage>
        <taxon>Eukaryota</taxon>
        <taxon>Metazoa</taxon>
        <taxon>Ecdysozoa</taxon>
        <taxon>Arthropoda</taxon>
        <taxon>Chelicerata</taxon>
        <taxon>Merostomata</taxon>
        <taxon>Xiphosura</taxon>
        <taxon>Limulidae</taxon>
        <taxon>Limulus</taxon>
    </lineage>
</organism>
<keyword evidence="9" id="KW-0539">Nucleus</keyword>
<dbReference type="PANTHER" id="PTHR45769">
    <property type="entry name" value="ADENOSINE KINASE"/>
    <property type="match status" value="1"/>
</dbReference>
<dbReference type="PANTHER" id="PTHR45769:SF3">
    <property type="entry name" value="ADENOSINE KINASE"/>
    <property type="match status" value="1"/>
</dbReference>
<keyword evidence="5 9" id="KW-0660">Purine salvage</keyword>
<dbReference type="RefSeq" id="XP_013783099.2">
    <property type="nucleotide sequence ID" value="XM_013927645.2"/>
</dbReference>
<evidence type="ECO:0000256" key="1">
    <source>
        <dbReference type="ARBA" id="ARBA00004801"/>
    </source>
</evidence>
<dbReference type="InterPro" id="IPR001805">
    <property type="entry name" value="Adenokinase"/>
</dbReference>
<evidence type="ECO:0000256" key="3">
    <source>
        <dbReference type="ARBA" id="ARBA00012119"/>
    </source>
</evidence>
<name>A0ABM1BJ97_LIMPO</name>
<evidence type="ECO:0000256" key="7">
    <source>
        <dbReference type="ARBA" id="ARBA00022777"/>
    </source>
</evidence>
<dbReference type="PRINTS" id="PR00989">
    <property type="entry name" value="ADENOKINASE"/>
</dbReference>
<dbReference type="PROSITE" id="PS00584">
    <property type="entry name" value="PFKB_KINASES_2"/>
    <property type="match status" value="1"/>
</dbReference>
<dbReference type="Gene3D" id="3.30.1110.10">
    <property type="match status" value="1"/>
</dbReference>
<keyword evidence="9" id="KW-0460">Magnesium</keyword>
<evidence type="ECO:0000256" key="9">
    <source>
        <dbReference type="RuleBase" id="RU368116"/>
    </source>
</evidence>
<evidence type="ECO:0000259" key="10">
    <source>
        <dbReference type="Pfam" id="PF00294"/>
    </source>
</evidence>
<evidence type="ECO:0000256" key="2">
    <source>
        <dbReference type="ARBA" id="ARBA00010688"/>
    </source>
</evidence>
<accession>A0ABM1BJ97</accession>
<comment type="subcellular location">
    <subcellularLocation>
        <location evidence="9">Nucleus</location>
    </subcellularLocation>
</comment>
<comment type="cofactor">
    <cofactor evidence="9">
        <name>Mg(2+)</name>
        <dbReference type="ChEBI" id="CHEBI:18420"/>
    </cofactor>
    <text evidence="9">Binds 3 Mg(2+) ions per subunit.</text>
</comment>